<dbReference type="CDD" id="cd06225">
    <property type="entry name" value="HAMP"/>
    <property type="match status" value="1"/>
</dbReference>
<dbReference type="InterPro" id="IPR004358">
    <property type="entry name" value="Sig_transdc_His_kin-like_C"/>
</dbReference>
<dbReference type="PANTHER" id="PTHR43065:SF50">
    <property type="entry name" value="HISTIDINE KINASE"/>
    <property type="match status" value="1"/>
</dbReference>
<keyword evidence="7" id="KW-0812">Transmembrane</keyword>
<evidence type="ECO:0000259" key="9">
    <source>
        <dbReference type="PROSITE" id="PS50885"/>
    </source>
</evidence>
<reference evidence="10 11" key="1">
    <citation type="journal article" date="2013" name="ISME J.">
        <title>Comparative genomics of pathogenic lineages of Vibrio nigripulchritudo identifies virulence-associated traits.</title>
        <authorList>
            <person name="Goudenege D."/>
            <person name="Labreuche Y."/>
            <person name="Krin E."/>
            <person name="Ansquer D."/>
            <person name="Mangenot S."/>
            <person name="Calteau A."/>
            <person name="Medigue C."/>
            <person name="Mazel D."/>
            <person name="Polz M.F."/>
            <person name="Le Roux F."/>
        </authorList>
    </citation>
    <scope>NUCLEOTIDE SEQUENCE [LARGE SCALE GENOMIC DNA]</scope>
    <source>
        <strain evidence="10 11">SOn1</strain>
    </source>
</reference>
<dbReference type="Gene3D" id="1.10.287.130">
    <property type="match status" value="1"/>
</dbReference>
<dbReference type="InterPro" id="IPR036890">
    <property type="entry name" value="HATPase_C_sf"/>
</dbReference>
<sequence length="557" mass="61676">MSLRLKTIFGIALIEAVLLALLVTLTLDYLKSTNYDGLTKRAETTANLFASTVKDAVLSWDLASLEAYTQELMTNPDLLYVRVLGKNGKTLAALGDEELLSNYTKPEMKAELVTDGIFDVAYPIQEAGITYGDVQIGLDMSALNKQIKEAQKWSFFIVLGEMALVALFSYILGAFLTKRLTYLEKAADKIAHGERNIKVNDTGNDEISHLAQAFNFMVAQLGKSEETSRSYQEQLESLNSSLEATVKSRTAELKANNEHLVRNNRQLKEMQGKLVQSEKMASIGTMAAGFAHEINNPIGTVDSNLQTSLEYLDCYKTLVTLQFTIINEKDEERREQLKTALSQWVEKNDMSFIENDFADTLNDALANAHRVRDIVHGLKSYSLYQKDSPQAEASLDDIVKQCVEQIKYEYQSDIQIQAEISSNARLLCHHAELKQAVNALLKNALQAVQGRTQGTVTVETRINGDNAEVAVSDTGVGIASSQISQVFDPFYSTRKVGDGTGLGLTLAHNIVEQHSGSIEIESQLHQGSTFTIVLPIEAVSADFKETSNMRTNMKNFP</sequence>
<dbReference type="SMART" id="SM00387">
    <property type="entry name" value="HATPase_c"/>
    <property type="match status" value="1"/>
</dbReference>
<feature type="transmembrane region" description="Helical" evidence="7">
    <location>
        <begin position="7"/>
        <end position="27"/>
    </location>
</feature>
<evidence type="ECO:0000313" key="10">
    <source>
        <dbReference type="EMBL" id="CCO44470.1"/>
    </source>
</evidence>
<dbReference type="GO" id="GO:0004673">
    <property type="term" value="F:protein histidine kinase activity"/>
    <property type="evidence" value="ECO:0007669"/>
    <property type="project" value="UniProtKB-EC"/>
</dbReference>
<dbReference type="PROSITE" id="PS50885">
    <property type="entry name" value="HAMP"/>
    <property type="match status" value="1"/>
</dbReference>
<keyword evidence="5" id="KW-0808">Transferase</keyword>
<dbReference type="GO" id="GO:0016020">
    <property type="term" value="C:membrane"/>
    <property type="evidence" value="ECO:0007669"/>
    <property type="project" value="UniProtKB-SubCell"/>
</dbReference>
<dbReference type="PROSITE" id="PS50109">
    <property type="entry name" value="HIS_KIN"/>
    <property type="match status" value="1"/>
</dbReference>
<keyword evidence="6 10" id="KW-0418">Kinase</keyword>
<protein>
    <recommendedName>
        <fullName evidence="3">histidine kinase</fullName>
        <ecNumber evidence="3">2.7.13.3</ecNumber>
    </recommendedName>
</protein>
<evidence type="ECO:0000256" key="4">
    <source>
        <dbReference type="ARBA" id="ARBA00022553"/>
    </source>
</evidence>
<evidence type="ECO:0000256" key="2">
    <source>
        <dbReference type="ARBA" id="ARBA00004370"/>
    </source>
</evidence>
<dbReference type="Pfam" id="PF00672">
    <property type="entry name" value="HAMP"/>
    <property type="match status" value="1"/>
</dbReference>
<dbReference type="SMART" id="SM00304">
    <property type="entry name" value="HAMP"/>
    <property type="match status" value="1"/>
</dbReference>
<organism evidence="10 11">
    <name type="scientific">Vibrio nigripulchritudo SOn1</name>
    <dbReference type="NCBI Taxonomy" id="1238450"/>
    <lineage>
        <taxon>Bacteria</taxon>
        <taxon>Pseudomonadati</taxon>
        <taxon>Pseudomonadota</taxon>
        <taxon>Gammaproteobacteria</taxon>
        <taxon>Vibrionales</taxon>
        <taxon>Vibrionaceae</taxon>
        <taxon>Vibrio</taxon>
    </lineage>
</organism>
<dbReference type="RefSeq" id="WP_022610307.1">
    <property type="nucleotide sequence ID" value="NZ_LK391965.1"/>
</dbReference>
<keyword evidence="7" id="KW-0472">Membrane</keyword>
<dbReference type="GO" id="GO:0007165">
    <property type="term" value="P:signal transduction"/>
    <property type="evidence" value="ECO:0007669"/>
    <property type="project" value="InterPro"/>
</dbReference>
<evidence type="ECO:0000256" key="1">
    <source>
        <dbReference type="ARBA" id="ARBA00000085"/>
    </source>
</evidence>
<evidence type="ECO:0000259" key="8">
    <source>
        <dbReference type="PROSITE" id="PS50109"/>
    </source>
</evidence>
<evidence type="ECO:0000256" key="6">
    <source>
        <dbReference type="ARBA" id="ARBA00022777"/>
    </source>
</evidence>
<accession>A0AAV2VJA6</accession>
<evidence type="ECO:0000256" key="3">
    <source>
        <dbReference type="ARBA" id="ARBA00012438"/>
    </source>
</evidence>
<dbReference type="SUPFAM" id="SSF55874">
    <property type="entry name" value="ATPase domain of HSP90 chaperone/DNA topoisomerase II/histidine kinase"/>
    <property type="match status" value="1"/>
</dbReference>
<dbReference type="InterPro" id="IPR003660">
    <property type="entry name" value="HAMP_dom"/>
</dbReference>
<evidence type="ECO:0000256" key="5">
    <source>
        <dbReference type="ARBA" id="ARBA00022679"/>
    </source>
</evidence>
<dbReference type="PRINTS" id="PR00344">
    <property type="entry name" value="BCTRLSENSOR"/>
</dbReference>
<keyword evidence="4" id="KW-0597">Phosphoprotein</keyword>
<feature type="domain" description="HAMP" evidence="9">
    <location>
        <begin position="174"/>
        <end position="226"/>
    </location>
</feature>
<name>A0AAV2VJA6_9VIBR</name>
<proteinExistence type="predicted"/>
<dbReference type="Gene3D" id="6.10.340.10">
    <property type="match status" value="1"/>
</dbReference>
<evidence type="ECO:0000313" key="11">
    <source>
        <dbReference type="Proteomes" id="UP000018211"/>
    </source>
</evidence>
<comment type="caution">
    <text evidence="10">The sequence shown here is derived from an EMBL/GenBank/DDBJ whole genome shotgun (WGS) entry which is preliminary data.</text>
</comment>
<keyword evidence="7" id="KW-1133">Transmembrane helix</keyword>
<dbReference type="InterPro" id="IPR005467">
    <property type="entry name" value="His_kinase_dom"/>
</dbReference>
<dbReference type="Gene3D" id="3.30.565.10">
    <property type="entry name" value="Histidine kinase-like ATPase, C-terminal domain"/>
    <property type="match status" value="1"/>
</dbReference>
<dbReference type="InterPro" id="IPR003594">
    <property type="entry name" value="HATPase_dom"/>
</dbReference>
<dbReference type="Proteomes" id="UP000018211">
    <property type="component" value="Unassembled WGS sequence"/>
</dbReference>
<dbReference type="Pfam" id="PF02518">
    <property type="entry name" value="HATPase_c"/>
    <property type="match status" value="1"/>
</dbReference>
<feature type="domain" description="Histidine kinase" evidence="8">
    <location>
        <begin position="289"/>
        <end position="538"/>
    </location>
</feature>
<feature type="transmembrane region" description="Helical" evidence="7">
    <location>
        <begin position="153"/>
        <end position="176"/>
    </location>
</feature>
<dbReference type="AlphaFoldDB" id="A0AAV2VJA6"/>
<comment type="subcellular location">
    <subcellularLocation>
        <location evidence="2">Membrane</location>
    </subcellularLocation>
</comment>
<dbReference type="EMBL" id="CAOF01000017">
    <property type="protein sequence ID" value="CCO44470.1"/>
    <property type="molecule type" value="Genomic_DNA"/>
</dbReference>
<dbReference type="EC" id="2.7.13.3" evidence="3"/>
<dbReference type="SUPFAM" id="SSF158472">
    <property type="entry name" value="HAMP domain-like"/>
    <property type="match status" value="1"/>
</dbReference>
<dbReference type="PANTHER" id="PTHR43065">
    <property type="entry name" value="SENSOR HISTIDINE KINASE"/>
    <property type="match status" value="1"/>
</dbReference>
<gene>
    <name evidence="10" type="ORF">VIBNISOn1_1130007</name>
</gene>
<evidence type="ECO:0000256" key="7">
    <source>
        <dbReference type="SAM" id="Phobius"/>
    </source>
</evidence>
<comment type="catalytic activity">
    <reaction evidence="1">
        <text>ATP + protein L-histidine = ADP + protein N-phospho-L-histidine.</text>
        <dbReference type="EC" id="2.7.13.3"/>
    </reaction>
</comment>